<evidence type="ECO:0000256" key="6">
    <source>
        <dbReference type="SAM" id="MobiDB-lite"/>
    </source>
</evidence>
<feature type="region of interest" description="Disordered" evidence="6">
    <location>
        <begin position="329"/>
        <end position="353"/>
    </location>
</feature>
<gene>
    <name evidence="8" type="ORF">M6B38_256755</name>
</gene>
<feature type="region of interest" description="Disordered" evidence="6">
    <location>
        <begin position="1"/>
        <end position="25"/>
    </location>
</feature>
<accession>A0AAX6IF24</accession>
<dbReference type="GO" id="GO:2000032">
    <property type="term" value="P:regulation of secondary shoot formation"/>
    <property type="evidence" value="ECO:0007669"/>
    <property type="project" value="TreeGrafter"/>
</dbReference>
<dbReference type="GO" id="GO:0003700">
    <property type="term" value="F:DNA-binding transcription factor activity"/>
    <property type="evidence" value="ECO:0007669"/>
    <property type="project" value="InterPro"/>
</dbReference>
<evidence type="ECO:0000256" key="5">
    <source>
        <dbReference type="ARBA" id="ARBA00023242"/>
    </source>
</evidence>
<feature type="compositionally biased region" description="Basic residues" evidence="6">
    <location>
        <begin position="330"/>
        <end position="343"/>
    </location>
</feature>
<dbReference type="GO" id="GO:0043565">
    <property type="term" value="F:sequence-specific DNA binding"/>
    <property type="evidence" value="ECO:0007669"/>
    <property type="project" value="TreeGrafter"/>
</dbReference>
<keyword evidence="3" id="KW-0238">DNA-binding</keyword>
<evidence type="ECO:0000259" key="7">
    <source>
        <dbReference type="PROSITE" id="PS51369"/>
    </source>
</evidence>
<name>A0AAX6IF24_IRIPA</name>
<feature type="compositionally biased region" description="Polar residues" evidence="6">
    <location>
        <begin position="160"/>
        <end position="177"/>
    </location>
</feature>
<dbReference type="AlphaFoldDB" id="A0AAX6IF24"/>
<dbReference type="GO" id="GO:0005634">
    <property type="term" value="C:nucleus"/>
    <property type="evidence" value="ECO:0007669"/>
    <property type="project" value="UniProtKB-SubCell"/>
</dbReference>
<dbReference type="InterPro" id="IPR017887">
    <property type="entry name" value="TF_TCP_subgr"/>
</dbReference>
<comment type="caution">
    <text evidence="8">The sequence shown here is derived from an EMBL/GenBank/DDBJ whole genome shotgun (WGS) entry which is preliminary data.</text>
</comment>
<feature type="region of interest" description="Disordered" evidence="6">
    <location>
        <begin position="153"/>
        <end position="177"/>
    </location>
</feature>
<evidence type="ECO:0000256" key="4">
    <source>
        <dbReference type="ARBA" id="ARBA00023163"/>
    </source>
</evidence>
<keyword evidence="9" id="KW-1185">Reference proteome</keyword>
<sequence length="406" mass="43722">MEVENNRTSSKRARQCAKLGGGDVDDELEADADAETAARNSGLLVRPWHHPSSRIFRVSRASGGKDRHSKVYTSKGLRDRRVRLSVPTAIQFYDLQDRLGYDQPSKAVEWLIKAAASAIAELPSLDCSAFAPDVVERRRRQPTTKRELAIAAAAADHDANQNSSTSETSKGSVLSLSRSKEKDSAGATVVVAAAAVQNNLNPSLNSHNSFTDLLTGGGGGGIQKQQHIVTSTADYFGTDSGLFEHHQQQQQQRSSTTATFPSHFGNMVQFGNAGGEHHHPGEMQQFGFLQQQEEHFFPVHASAASGGGDHYNLNFGLANFHRGTLQSNSLHHHQHHNHNHHQHQVPPALQRLSPLDGSSSAVHFLFGGGGGAAAAAGEGQYSAGFDGHLQLCDGYKHMELKGKGKG</sequence>
<comment type="subcellular location">
    <subcellularLocation>
        <location evidence="1">Nucleus</location>
    </subcellularLocation>
</comment>
<keyword evidence="4" id="KW-0804">Transcription</keyword>
<dbReference type="Proteomes" id="UP001140949">
    <property type="component" value="Unassembled WGS sequence"/>
</dbReference>
<evidence type="ECO:0000313" key="8">
    <source>
        <dbReference type="EMBL" id="KAJ6851930.1"/>
    </source>
</evidence>
<dbReference type="PANTHER" id="PTHR31072">
    <property type="entry name" value="TRANSCRIPTION FACTOR TCP4-RELATED"/>
    <property type="match status" value="1"/>
</dbReference>
<dbReference type="Pfam" id="PF03634">
    <property type="entry name" value="TCP"/>
    <property type="match status" value="1"/>
</dbReference>
<reference evidence="8" key="1">
    <citation type="journal article" date="2023" name="GigaByte">
        <title>Genome assembly of the bearded iris, Iris pallida Lam.</title>
        <authorList>
            <person name="Bruccoleri R.E."/>
            <person name="Oakeley E.J."/>
            <person name="Faust A.M.E."/>
            <person name="Altorfer M."/>
            <person name="Dessus-Babus S."/>
            <person name="Burckhardt D."/>
            <person name="Oertli M."/>
            <person name="Naumann U."/>
            <person name="Petersen F."/>
            <person name="Wong J."/>
        </authorList>
    </citation>
    <scope>NUCLEOTIDE SEQUENCE</scope>
    <source>
        <strain evidence="8">GSM-AAB239-AS_SAM_17_03QT</strain>
    </source>
</reference>
<dbReference type="EMBL" id="JANAVB010001998">
    <property type="protein sequence ID" value="KAJ6851930.1"/>
    <property type="molecule type" value="Genomic_DNA"/>
</dbReference>
<keyword evidence="2" id="KW-0805">Transcription regulation</keyword>
<evidence type="ECO:0000256" key="1">
    <source>
        <dbReference type="ARBA" id="ARBA00004123"/>
    </source>
</evidence>
<evidence type="ECO:0000256" key="3">
    <source>
        <dbReference type="ARBA" id="ARBA00023125"/>
    </source>
</evidence>
<feature type="domain" description="TCP" evidence="7">
    <location>
        <begin position="64"/>
        <end position="122"/>
    </location>
</feature>
<keyword evidence="5" id="KW-0539">Nucleus</keyword>
<dbReference type="PROSITE" id="PS51369">
    <property type="entry name" value="TCP"/>
    <property type="match status" value="1"/>
</dbReference>
<protein>
    <submittedName>
        <fullName evidence="8">Transcription factor TCP2</fullName>
    </submittedName>
</protein>
<dbReference type="InterPro" id="IPR005333">
    <property type="entry name" value="Transcription_factor_TCP"/>
</dbReference>
<organism evidence="8 9">
    <name type="scientific">Iris pallida</name>
    <name type="common">Sweet iris</name>
    <dbReference type="NCBI Taxonomy" id="29817"/>
    <lineage>
        <taxon>Eukaryota</taxon>
        <taxon>Viridiplantae</taxon>
        <taxon>Streptophyta</taxon>
        <taxon>Embryophyta</taxon>
        <taxon>Tracheophyta</taxon>
        <taxon>Spermatophyta</taxon>
        <taxon>Magnoliopsida</taxon>
        <taxon>Liliopsida</taxon>
        <taxon>Asparagales</taxon>
        <taxon>Iridaceae</taxon>
        <taxon>Iridoideae</taxon>
        <taxon>Irideae</taxon>
        <taxon>Iris</taxon>
    </lineage>
</organism>
<dbReference type="PANTHER" id="PTHR31072:SF23">
    <property type="entry name" value="TRANSCRIPTION FACTOR PCF8"/>
    <property type="match status" value="1"/>
</dbReference>
<reference evidence="8" key="2">
    <citation type="submission" date="2023-04" db="EMBL/GenBank/DDBJ databases">
        <authorList>
            <person name="Bruccoleri R.E."/>
            <person name="Oakeley E.J."/>
            <person name="Faust A.-M."/>
            <person name="Dessus-Babus S."/>
            <person name="Altorfer M."/>
            <person name="Burckhardt D."/>
            <person name="Oertli M."/>
            <person name="Naumann U."/>
            <person name="Petersen F."/>
            <person name="Wong J."/>
        </authorList>
    </citation>
    <scope>NUCLEOTIDE SEQUENCE</scope>
    <source>
        <strain evidence="8">GSM-AAB239-AS_SAM_17_03QT</strain>
        <tissue evidence="8">Leaf</tissue>
    </source>
</reference>
<proteinExistence type="predicted"/>
<evidence type="ECO:0000313" key="9">
    <source>
        <dbReference type="Proteomes" id="UP001140949"/>
    </source>
</evidence>
<evidence type="ECO:0000256" key="2">
    <source>
        <dbReference type="ARBA" id="ARBA00023015"/>
    </source>
</evidence>